<dbReference type="KEGG" id="sale:EPH95_05590"/>
<dbReference type="RefSeq" id="WP_142088041.1">
    <property type="nucleotide sequence ID" value="NZ_CP035485.1"/>
</dbReference>
<dbReference type="OrthoDB" id="2845539at2"/>
<protein>
    <submittedName>
        <fullName evidence="2">Arylamine N-acetyltransferase</fullName>
    </submittedName>
</protein>
<dbReference type="GO" id="GO:0016407">
    <property type="term" value="F:acetyltransferase activity"/>
    <property type="evidence" value="ECO:0007669"/>
    <property type="project" value="InterPro"/>
</dbReference>
<comment type="similarity">
    <text evidence="1">Belongs to the arylamine N-acetyltransferase family.</text>
</comment>
<evidence type="ECO:0000313" key="2">
    <source>
        <dbReference type="EMBL" id="QDI90714.1"/>
    </source>
</evidence>
<keyword evidence="2" id="KW-0808">Transferase</keyword>
<dbReference type="PANTHER" id="PTHR11786:SF0">
    <property type="entry name" value="ARYLAMINE N-ACETYLTRANSFERASE 4-RELATED"/>
    <property type="match status" value="1"/>
</dbReference>
<accession>A0A514LFT8</accession>
<dbReference type="InterPro" id="IPR053710">
    <property type="entry name" value="Arylamine_NAT_domain_sf"/>
</dbReference>
<dbReference type="Proteomes" id="UP000319756">
    <property type="component" value="Chromosome"/>
</dbReference>
<proteinExistence type="inferred from homology"/>
<dbReference type="PANTHER" id="PTHR11786">
    <property type="entry name" value="N-HYDROXYARYLAMINE O-ACETYLTRANSFERASE"/>
    <property type="match status" value="1"/>
</dbReference>
<dbReference type="InterPro" id="IPR001447">
    <property type="entry name" value="Arylamine_N-AcTrfase"/>
</dbReference>
<sequence length="289" mass="34034">MTQKQLPQWAMDYLHYIQVPVRETSYSYLKEISTAHLNRIPFENISTMLHYKEYHEKGKLVQDEKRFVNQLFQYHMGGTCYMLNSSLHQLLKQLGFHSRYTFLGGGHVALLVRLPNEGEELYVDVGNGSPFFEPIRLETDSRNVSQYGGIEVRIRQGNEHGAYKYYRYVDGKLLADMDWSFDTNKTYQFDDFQSAIREYFQYNGPFTSALRCQIWQLSQKRSLSLVNNVLSIRYSDGEVEKRVLTDRYEIRSVIDHEFNLPKLPVESAIEILEELGVNIFQDQKEYEVD</sequence>
<name>A0A514LFT8_9BACI</name>
<evidence type="ECO:0000256" key="1">
    <source>
        <dbReference type="ARBA" id="ARBA00006547"/>
    </source>
</evidence>
<dbReference type="SUPFAM" id="SSF54001">
    <property type="entry name" value="Cysteine proteinases"/>
    <property type="match status" value="1"/>
</dbReference>
<evidence type="ECO:0000313" key="3">
    <source>
        <dbReference type="Proteomes" id="UP000319756"/>
    </source>
</evidence>
<dbReference type="AlphaFoldDB" id="A0A514LFT8"/>
<organism evidence="2 3">
    <name type="scientific">Salicibibacter halophilus</name>
    <dbReference type="NCBI Taxonomy" id="2502791"/>
    <lineage>
        <taxon>Bacteria</taxon>
        <taxon>Bacillati</taxon>
        <taxon>Bacillota</taxon>
        <taxon>Bacilli</taxon>
        <taxon>Bacillales</taxon>
        <taxon>Bacillaceae</taxon>
        <taxon>Salicibibacter</taxon>
    </lineage>
</organism>
<dbReference type="InterPro" id="IPR038765">
    <property type="entry name" value="Papain-like_cys_pep_sf"/>
</dbReference>
<gene>
    <name evidence="2" type="ORF">EPH95_05590</name>
</gene>
<keyword evidence="3" id="KW-1185">Reference proteome</keyword>
<dbReference type="Gene3D" id="3.30.2140.20">
    <property type="match status" value="1"/>
</dbReference>
<dbReference type="Pfam" id="PF00797">
    <property type="entry name" value="Acetyltransf_2"/>
    <property type="match status" value="1"/>
</dbReference>
<reference evidence="3" key="1">
    <citation type="submission" date="2019-01" db="EMBL/GenBank/DDBJ databases">
        <title>Genomic analysis of Salicibibacter sp. NKC3-5.</title>
        <authorList>
            <person name="Oh Y.J."/>
        </authorList>
    </citation>
    <scope>NUCLEOTIDE SEQUENCE [LARGE SCALE GENOMIC DNA]</scope>
    <source>
        <strain evidence="3">NKC3-5</strain>
    </source>
</reference>
<dbReference type="EMBL" id="CP035485">
    <property type="protein sequence ID" value="QDI90714.1"/>
    <property type="molecule type" value="Genomic_DNA"/>
</dbReference>